<accession>A0A2T1NB32</accession>
<dbReference type="EMBL" id="PXOT01000024">
    <property type="protein sequence ID" value="PSG89356.1"/>
    <property type="molecule type" value="Genomic_DNA"/>
</dbReference>
<organism evidence="2 3">
    <name type="scientific">Mesoflavibacter zeaxanthinifaciens subsp. sabulilitoris</name>
    <dbReference type="NCBI Taxonomy" id="1520893"/>
    <lineage>
        <taxon>Bacteria</taxon>
        <taxon>Pseudomonadati</taxon>
        <taxon>Bacteroidota</taxon>
        <taxon>Flavobacteriia</taxon>
        <taxon>Flavobacteriales</taxon>
        <taxon>Flavobacteriaceae</taxon>
        <taxon>Mesoflavibacter</taxon>
    </lineage>
</organism>
<feature type="transmembrane region" description="Helical" evidence="1">
    <location>
        <begin position="121"/>
        <end position="138"/>
    </location>
</feature>
<keyword evidence="1" id="KW-0472">Membrane</keyword>
<comment type="caution">
    <text evidence="2">The sequence shown here is derived from an EMBL/GenBank/DDBJ whole genome shotgun (WGS) entry which is preliminary data.</text>
</comment>
<dbReference type="Proteomes" id="UP000238430">
    <property type="component" value="Unassembled WGS sequence"/>
</dbReference>
<evidence type="ECO:0000313" key="2">
    <source>
        <dbReference type="EMBL" id="PSG89356.1"/>
    </source>
</evidence>
<keyword evidence="1" id="KW-0812">Transmembrane</keyword>
<feature type="transmembrane region" description="Helical" evidence="1">
    <location>
        <begin position="94"/>
        <end position="115"/>
    </location>
</feature>
<evidence type="ECO:0000256" key="1">
    <source>
        <dbReference type="SAM" id="Phobius"/>
    </source>
</evidence>
<evidence type="ECO:0000313" key="3">
    <source>
        <dbReference type="Proteomes" id="UP000238430"/>
    </source>
</evidence>
<gene>
    <name evidence="2" type="ORF">C7H61_10410</name>
</gene>
<sequence>MIIFNYIFFSIYKSISITNNWWPKKSTISAITVLLYFNLLTIVAFLNEEILKTKILFFFIFIITFVLPHFYYYKKGRLEEIIEKFEEINRKKLFKYDLLVLTYVCASVYLFFYSLNVGNEIPFILISIILITSLYSYLKIVRFD</sequence>
<feature type="transmembrane region" description="Helical" evidence="1">
    <location>
        <begin position="28"/>
        <end position="47"/>
    </location>
</feature>
<proteinExistence type="predicted"/>
<protein>
    <submittedName>
        <fullName evidence="2">Uncharacterized protein</fullName>
    </submittedName>
</protein>
<dbReference type="AlphaFoldDB" id="A0A2T1NB32"/>
<keyword evidence="1" id="KW-1133">Transmembrane helix</keyword>
<name>A0A2T1NB32_9FLAO</name>
<keyword evidence="3" id="KW-1185">Reference proteome</keyword>
<reference evidence="2 3" key="1">
    <citation type="submission" date="2018-03" db="EMBL/GenBank/DDBJ databases">
        <title>Mesoflavibacter sp. HG37 and Mesoflavibacter sp. HG96 sp.nov., two marine bacteria isolated from seawater of Western Pacific Ocean.</title>
        <authorList>
            <person name="Cheng H."/>
            <person name="Wu Y.-H."/>
            <person name="Guo L.-L."/>
            <person name="Xu X.-W."/>
        </authorList>
    </citation>
    <scope>NUCLEOTIDE SEQUENCE [LARGE SCALE GENOMIC DNA]</scope>
    <source>
        <strain evidence="2 3">KCTC 42117</strain>
    </source>
</reference>
<feature type="transmembrane region" description="Helical" evidence="1">
    <location>
        <begin position="53"/>
        <end position="73"/>
    </location>
</feature>